<dbReference type="InterPro" id="IPR011706">
    <property type="entry name" value="Cu-oxidase_C"/>
</dbReference>
<protein>
    <submittedName>
        <fullName evidence="4">Laccase-23</fullName>
    </submittedName>
</protein>
<dbReference type="PROSITE" id="PS00079">
    <property type="entry name" value="MULTICOPPER_OXIDASE1"/>
    <property type="match status" value="1"/>
</dbReference>
<accession>K1RB39</accession>
<dbReference type="PROSITE" id="PS00080">
    <property type="entry name" value="MULTICOPPER_OXIDASE2"/>
    <property type="match status" value="1"/>
</dbReference>
<evidence type="ECO:0000256" key="1">
    <source>
        <dbReference type="ARBA" id="ARBA00022723"/>
    </source>
</evidence>
<dbReference type="Pfam" id="PF07731">
    <property type="entry name" value="Cu-oxidase_2"/>
    <property type="match status" value="1"/>
</dbReference>
<keyword evidence="3" id="KW-0186">Copper</keyword>
<dbReference type="InterPro" id="IPR002355">
    <property type="entry name" value="Cu_oxidase_Cu_BS"/>
</dbReference>
<gene>
    <name evidence="4" type="ORF">CGI_10002683</name>
</gene>
<evidence type="ECO:0000256" key="3">
    <source>
        <dbReference type="ARBA" id="ARBA00023008"/>
    </source>
</evidence>
<name>K1RB39_MAGGI</name>
<dbReference type="AlphaFoldDB" id="K1RB39"/>
<evidence type="ECO:0000256" key="2">
    <source>
        <dbReference type="ARBA" id="ARBA00023002"/>
    </source>
</evidence>
<dbReference type="InterPro" id="IPR045087">
    <property type="entry name" value="Cu-oxidase_fam"/>
</dbReference>
<dbReference type="GO" id="GO:0005886">
    <property type="term" value="C:plasma membrane"/>
    <property type="evidence" value="ECO:0007669"/>
    <property type="project" value="TreeGrafter"/>
</dbReference>
<dbReference type="SUPFAM" id="SSF49503">
    <property type="entry name" value="Cupredoxins"/>
    <property type="match status" value="1"/>
</dbReference>
<dbReference type="GO" id="GO:0006826">
    <property type="term" value="P:iron ion transport"/>
    <property type="evidence" value="ECO:0007669"/>
    <property type="project" value="TreeGrafter"/>
</dbReference>
<evidence type="ECO:0000313" key="4">
    <source>
        <dbReference type="EMBL" id="EKC31291.1"/>
    </source>
</evidence>
<dbReference type="InterPro" id="IPR008972">
    <property type="entry name" value="Cupredoxin"/>
</dbReference>
<organism evidence="4">
    <name type="scientific">Magallana gigas</name>
    <name type="common">Pacific oyster</name>
    <name type="synonym">Crassostrea gigas</name>
    <dbReference type="NCBI Taxonomy" id="29159"/>
    <lineage>
        <taxon>Eukaryota</taxon>
        <taxon>Metazoa</taxon>
        <taxon>Spiralia</taxon>
        <taxon>Lophotrochozoa</taxon>
        <taxon>Mollusca</taxon>
        <taxon>Bivalvia</taxon>
        <taxon>Autobranchia</taxon>
        <taxon>Pteriomorphia</taxon>
        <taxon>Ostreida</taxon>
        <taxon>Ostreoidea</taxon>
        <taxon>Ostreidae</taxon>
        <taxon>Magallana</taxon>
    </lineage>
</organism>
<dbReference type="PANTHER" id="PTHR11709">
    <property type="entry name" value="MULTI-COPPER OXIDASE"/>
    <property type="match status" value="1"/>
</dbReference>
<dbReference type="Gene3D" id="2.60.40.420">
    <property type="entry name" value="Cupredoxins - blue copper proteins"/>
    <property type="match status" value="1"/>
</dbReference>
<dbReference type="GO" id="GO:0016491">
    <property type="term" value="F:oxidoreductase activity"/>
    <property type="evidence" value="ECO:0007669"/>
    <property type="project" value="UniProtKB-KW"/>
</dbReference>
<dbReference type="EMBL" id="JH815671">
    <property type="protein sequence ID" value="EKC31291.1"/>
    <property type="molecule type" value="Genomic_DNA"/>
</dbReference>
<dbReference type="PANTHER" id="PTHR11709:SF394">
    <property type="entry name" value="FI03373P-RELATED"/>
    <property type="match status" value="1"/>
</dbReference>
<dbReference type="InParanoid" id="K1RB39"/>
<reference evidence="4" key="1">
    <citation type="journal article" date="2012" name="Nature">
        <title>The oyster genome reveals stress adaptation and complexity of shell formation.</title>
        <authorList>
            <person name="Zhang G."/>
            <person name="Fang X."/>
            <person name="Guo X."/>
            <person name="Li L."/>
            <person name="Luo R."/>
            <person name="Xu F."/>
            <person name="Yang P."/>
            <person name="Zhang L."/>
            <person name="Wang X."/>
            <person name="Qi H."/>
            <person name="Xiong Z."/>
            <person name="Que H."/>
            <person name="Xie Y."/>
            <person name="Holland P.W."/>
            <person name="Paps J."/>
            <person name="Zhu Y."/>
            <person name="Wu F."/>
            <person name="Chen Y."/>
            <person name="Wang J."/>
            <person name="Peng C."/>
            <person name="Meng J."/>
            <person name="Yang L."/>
            <person name="Liu J."/>
            <person name="Wen B."/>
            <person name="Zhang N."/>
            <person name="Huang Z."/>
            <person name="Zhu Q."/>
            <person name="Feng Y."/>
            <person name="Mount A."/>
            <person name="Hedgecock D."/>
            <person name="Xu Z."/>
            <person name="Liu Y."/>
            <person name="Domazet-Loso T."/>
            <person name="Du Y."/>
            <person name="Sun X."/>
            <person name="Zhang S."/>
            <person name="Liu B."/>
            <person name="Cheng P."/>
            <person name="Jiang X."/>
            <person name="Li J."/>
            <person name="Fan D."/>
            <person name="Wang W."/>
            <person name="Fu W."/>
            <person name="Wang T."/>
            <person name="Wang B."/>
            <person name="Zhang J."/>
            <person name="Peng Z."/>
            <person name="Li Y."/>
            <person name="Li N."/>
            <person name="Wang J."/>
            <person name="Chen M."/>
            <person name="He Y."/>
            <person name="Tan F."/>
            <person name="Song X."/>
            <person name="Zheng Q."/>
            <person name="Huang R."/>
            <person name="Yang H."/>
            <person name="Du X."/>
            <person name="Chen L."/>
            <person name="Yang M."/>
            <person name="Gaffney P.M."/>
            <person name="Wang S."/>
            <person name="Luo L."/>
            <person name="She Z."/>
            <person name="Ming Y."/>
            <person name="Huang W."/>
            <person name="Zhang S."/>
            <person name="Huang B."/>
            <person name="Zhang Y."/>
            <person name="Qu T."/>
            <person name="Ni P."/>
            <person name="Miao G."/>
            <person name="Wang J."/>
            <person name="Wang Q."/>
            <person name="Steinberg C.E."/>
            <person name="Wang H."/>
            <person name="Li N."/>
            <person name="Qian L."/>
            <person name="Zhang G."/>
            <person name="Li Y."/>
            <person name="Yang H."/>
            <person name="Liu X."/>
            <person name="Wang J."/>
            <person name="Yin Y."/>
            <person name="Wang J."/>
        </authorList>
    </citation>
    <scope>NUCLEOTIDE SEQUENCE [LARGE SCALE GENOMIC DNA]</scope>
    <source>
        <strain evidence="4">05x7-T-G4-1.051#20</strain>
    </source>
</reference>
<keyword evidence="1" id="KW-0479">Metal-binding</keyword>
<sequence length="138" mass="15479">MVLFSFGENLKIVHSIHLHVHRFHVLKIAYPPFDPLTGNSTAFNSDIRCVNNECTRATRADPSWINGPIPGVNLINPPLKDTVIVPANGYVIIRFTADNPGYWLLHCHLTNHQNSGMNLVMQEGEIQDMPPTPPNFPM</sequence>
<dbReference type="GO" id="GO:0005507">
    <property type="term" value="F:copper ion binding"/>
    <property type="evidence" value="ECO:0007669"/>
    <property type="project" value="InterPro"/>
</dbReference>
<dbReference type="HOGENOM" id="CLU_124242_1_0_1"/>
<keyword evidence="2" id="KW-0560">Oxidoreductase</keyword>
<proteinExistence type="predicted"/>
<dbReference type="InterPro" id="IPR033138">
    <property type="entry name" value="Cu_oxidase_CS"/>
</dbReference>